<evidence type="ECO:0000256" key="1">
    <source>
        <dbReference type="SAM" id="MobiDB-lite"/>
    </source>
</evidence>
<accession>A0A9W8KW67</accession>
<dbReference type="AlphaFoldDB" id="A0A9W8KW67"/>
<proteinExistence type="predicted"/>
<name>A0A9W8KW67_9FUNG</name>
<feature type="domain" description="DUF4097" evidence="2">
    <location>
        <begin position="89"/>
        <end position="221"/>
    </location>
</feature>
<reference evidence="3" key="1">
    <citation type="submission" date="2022-07" db="EMBL/GenBank/DDBJ databases">
        <title>Phylogenomic reconstructions and comparative analyses of Kickxellomycotina fungi.</title>
        <authorList>
            <person name="Reynolds N.K."/>
            <person name="Stajich J.E."/>
            <person name="Barry K."/>
            <person name="Grigoriev I.V."/>
            <person name="Crous P."/>
            <person name="Smith M.E."/>
        </authorList>
    </citation>
    <scope>NUCLEOTIDE SEQUENCE</scope>
    <source>
        <strain evidence="3">NRRL 3115</strain>
    </source>
</reference>
<feature type="compositionally biased region" description="Polar residues" evidence="1">
    <location>
        <begin position="1"/>
        <end position="17"/>
    </location>
</feature>
<protein>
    <recommendedName>
        <fullName evidence="2">DUF4097 domain-containing protein</fullName>
    </recommendedName>
</protein>
<gene>
    <name evidence="3" type="ORF">GGI25_005355</name>
</gene>
<comment type="caution">
    <text evidence="3">The sequence shown here is derived from an EMBL/GenBank/DDBJ whole genome shotgun (WGS) entry which is preliminary data.</text>
</comment>
<dbReference type="Proteomes" id="UP001151518">
    <property type="component" value="Unassembled WGS sequence"/>
</dbReference>
<dbReference type="Pfam" id="PF13349">
    <property type="entry name" value="DUF4097"/>
    <property type="match status" value="1"/>
</dbReference>
<dbReference type="EMBL" id="JANBTW010000094">
    <property type="protein sequence ID" value="KAJ2671804.1"/>
    <property type="molecule type" value="Genomic_DNA"/>
</dbReference>
<feature type="region of interest" description="Disordered" evidence="1">
    <location>
        <begin position="1"/>
        <end position="35"/>
    </location>
</feature>
<evidence type="ECO:0000313" key="4">
    <source>
        <dbReference type="Proteomes" id="UP001151518"/>
    </source>
</evidence>
<sequence>MEHENVNSVYSNDQSAAILSKRAPQPATQQPSTRSEEITLDYDYLHPISVCTKGIRTSNVRIERAKDTRWGENVHLEAILTSMSTTLHSRTHVESKINDDGEYTLILSVDWSIWDLGLTNAEIRIVLPTIDVVHPGIRVDIPNGAIGVTMLGSTHFKYLDLCTAHGPAHLSDVSADTIKLTAHNGNITVHDITSKQVDISGKAAWMDIDDVKSEELIASSSDAMISLKDIDARSVSASTTNARIGLGNVIAGTIVVSTTNGVITSSNVHATACDVKVTKGNIEGDWSAGKKLYLSTTEAKIAAQVFFDSDEQLEIVANSKNGPIQLDLPASFSGGFLMETTGYHKAFIHTRAGVKMQPVLHISQPDKKVGTIGDGSKKHSVRAITEDAPVTVNFGGL</sequence>
<dbReference type="InterPro" id="IPR025164">
    <property type="entry name" value="Toastrack_DUF4097"/>
</dbReference>
<evidence type="ECO:0000259" key="2">
    <source>
        <dbReference type="Pfam" id="PF13349"/>
    </source>
</evidence>
<dbReference type="OrthoDB" id="5570013at2759"/>
<evidence type="ECO:0000313" key="3">
    <source>
        <dbReference type="EMBL" id="KAJ2671804.1"/>
    </source>
</evidence>
<organism evidence="3 4">
    <name type="scientific">Coemansia spiralis</name>
    <dbReference type="NCBI Taxonomy" id="417178"/>
    <lineage>
        <taxon>Eukaryota</taxon>
        <taxon>Fungi</taxon>
        <taxon>Fungi incertae sedis</taxon>
        <taxon>Zoopagomycota</taxon>
        <taxon>Kickxellomycotina</taxon>
        <taxon>Kickxellomycetes</taxon>
        <taxon>Kickxellales</taxon>
        <taxon>Kickxellaceae</taxon>
        <taxon>Coemansia</taxon>
    </lineage>
</organism>